<proteinExistence type="predicted"/>
<evidence type="ECO:0000313" key="2">
    <source>
        <dbReference type="Proteomes" id="UP000014254"/>
    </source>
</evidence>
<dbReference type="PANTHER" id="PTHR33096:SF1">
    <property type="entry name" value="CXC1-LIKE CYSTEINE CLUSTER ASSOCIATED WITH KDZ TRANSPOSASES DOMAIN-CONTAINING PROTEIN"/>
    <property type="match status" value="1"/>
</dbReference>
<dbReference type="OrthoDB" id="2505730at2759"/>
<gene>
    <name evidence="1" type="ORF">HMPREF1544_11773</name>
</gene>
<protein>
    <recommendedName>
        <fullName evidence="3">OTU domain-containing protein</fullName>
    </recommendedName>
</protein>
<evidence type="ECO:0000313" key="1">
    <source>
        <dbReference type="EMBL" id="EPB81511.1"/>
    </source>
</evidence>
<organism evidence="1 2">
    <name type="scientific">Mucor circinelloides f. circinelloides (strain 1006PhL)</name>
    <name type="common">Mucormycosis agent</name>
    <name type="synonym">Calyptromyces circinelloides</name>
    <dbReference type="NCBI Taxonomy" id="1220926"/>
    <lineage>
        <taxon>Eukaryota</taxon>
        <taxon>Fungi</taxon>
        <taxon>Fungi incertae sedis</taxon>
        <taxon>Mucoromycota</taxon>
        <taxon>Mucoromycotina</taxon>
        <taxon>Mucoromycetes</taxon>
        <taxon>Mucorales</taxon>
        <taxon>Mucorineae</taxon>
        <taxon>Mucoraceae</taxon>
        <taxon>Mucor</taxon>
    </lineage>
</organism>
<name>S2IV34_MUCC1</name>
<dbReference type="CDD" id="cd22744">
    <property type="entry name" value="OTU"/>
    <property type="match status" value="1"/>
</dbReference>
<keyword evidence="2" id="KW-1185">Reference proteome</keyword>
<dbReference type="PANTHER" id="PTHR33096">
    <property type="entry name" value="CXC2 DOMAIN-CONTAINING PROTEIN"/>
    <property type="match status" value="1"/>
</dbReference>
<dbReference type="Gene3D" id="3.90.70.80">
    <property type="match status" value="1"/>
</dbReference>
<dbReference type="STRING" id="1220926.S2IV34"/>
<dbReference type="AlphaFoldDB" id="S2IV34"/>
<reference evidence="2" key="1">
    <citation type="submission" date="2013-05" db="EMBL/GenBank/DDBJ databases">
        <title>The Genome sequence of Mucor circinelloides f. circinelloides 1006PhL.</title>
        <authorList>
            <consortium name="The Broad Institute Genomics Platform"/>
            <person name="Cuomo C."/>
            <person name="Earl A."/>
            <person name="Findley K."/>
            <person name="Lee S.C."/>
            <person name="Walker B."/>
            <person name="Young S."/>
            <person name="Zeng Q."/>
            <person name="Gargeya S."/>
            <person name="Fitzgerald M."/>
            <person name="Haas B."/>
            <person name="Abouelleil A."/>
            <person name="Allen A.W."/>
            <person name="Alvarado L."/>
            <person name="Arachchi H.M."/>
            <person name="Berlin A.M."/>
            <person name="Chapman S.B."/>
            <person name="Gainer-Dewar J."/>
            <person name="Goldberg J."/>
            <person name="Griggs A."/>
            <person name="Gujja S."/>
            <person name="Hansen M."/>
            <person name="Howarth C."/>
            <person name="Imamovic A."/>
            <person name="Ireland A."/>
            <person name="Larimer J."/>
            <person name="McCowan C."/>
            <person name="Murphy C."/>
            <person name="Pearson M."/>
            <person name="Poon T.W."/>
            <person name="Priest M."/>
            <person name="Roberts A."/>
            <person name="Saif S."/>
            <person name="Shea T."/>
            <person name="Sisk P."/>
            <person name="Sykes S."/>
            <person name="Wortman J."/>
            <person name="Nusbaum C."/>
            <person name="Birren B."/>
        </authorList>
    </citation>
    <scope>NUCLEOTIDE SEQUENCE [LARGE SCALE GENOMIC DNA]</scope>
    <source>
        <strain evidence="2">1006PhL</strain>
    </source>
</reference>
<dbReference type="eggNOG" id="ENOG502S2AH">
    <property type="taxonomic scope" value="Eukaryota"/>
</dbReference>
<sequence length="413" mass="47769">MKIEGGEKAVVVCADVNDAYDDEDNEDDLEEAHCEADYGPLLPKYFYDISKDIDEAAYDQIINIRGDGFCGFRALAYQLFDNQDAFMQVKFAMRDRLVEVKNVYIQHFDNYDIDKLERIVTYGIRNEKQVYGTTAEVIEFEQESYVSKDECAIEELDSEFKVLNSQVGTNNNRWDENGVFNVSCARHGSVMRWYDIYKGEGRKYALAGLKHVLNTTPTDQKLTIMYDIVCACVGRFEHAFPELKESRHVKYGVPIFHAYAHSASCQVKYHPRYLDFAKTDGESVERFWSYADHFVSQVRSMTANNRKSTLIDLADHFNDLKMDALPLQIKQKWVKAKANIEAMNMNVATFNALAWQWREHVKHVSKKIANLNRNSVVAEMEEQLTEEDDEYKFLEAAYQSLVINQPGLEEKKD</sequence>
<dbReference type="Pfam" id="PF18758">
    <property type="entry name" value="KDZ"/>
    <property type="match status" value="1"/>
</dbReference>
<evidence type="ECO:0008006" key="3">
    <source>
        <dbReference type="Google" id="ProtNLM"/>
    </source>
</evidence>
<dbReference type="VEuPathDB" id="FungiDB:HMPREF1544_11773"/>
<dbReference type="Proteomes" id="UP000014254">
    <property type="component" value="Unassembled WGS sequence"/>
</dbReference>
<dbReference type="InterPro" id="IPR040521">
    <property type="entry name" value="KDZ"/>
</dbReference>
<dbReference type="EMBL" id="KE124169">
    <property type="protein sequence ID" value="EPB81511.1"/>
    <property type="molecule type" value="Genomic_DNA"/>
</dbReference>
<dbReference type="InParanoid" id="S2IV34"/>
<accession>S2IV34</accession>